<feature type="compositionally biased region" description="Basic and acidic residues" evidence="1">
    <location>
        <begin position="744"/>
        <end position="753"/>
    </location>
</feature>
<feature type="compositionally biased region" description="Basic and acidic residues" evidence="1">
    <location>
        <begin position="794"/>
        <end position="806"/>
    </location>
</feature>
<feature type="compositionally biased region" description="Polar residues" evidence="1">
    <location>
        <begin position="707"/>
        <end position="716"/>
    </location>
</feature>
<feature type="region of interest" description="Disordered" evidence="1">
    <location>
        <begin position="830"/>
        <end position="884"/>
    </location>
</feature>
<protein>
    <recommendedName>
        <fullName evidence="3">Retrotransposon gag domain-containing protein</fullName>
    </recommendedName>
</protein>
<evidence type="ECO:0000313" key="2">
    <source>
        <dbReference type="EMBL" id="SPC85611.1"/>
    </source>
</evidence>
<feature type="compositionally biased region" description="Basic and acidic residues" evidence="1">
    <location>
        <begin position="414"/>
        <end position="427"/>
    </location>
</feature>
<feature type="compositionally biased region" description="Basic and acidic residues" evidence="1">
    <location>
        <begin position="869"/>
        <end position="884"/>
    </location>
</feature>
<evidence type="ECO:0000256" key="1">
    <source>
        <dbReference type="SAM" id="MobiDB-lite"/>
    </source>
</evidence>
<feature type="compositionally biased region" description="Polar residues" evidence="1">
    <location>
        <begin position="1032"/>
        <end position="1041"/>
    </location>
</feature>
<dbReference type="EMBL" id="OIVN01000790">
    <property type="protein sequence ID" value="SPC85611.1"/>
    <property type="molecule type" value="Genomic_DNA"/>
</dbReference>
<name>A0A2N9FFD7_FAGSY</name>
<dbReference type="PANTHER" id="PTHR32108">
    <property type="entry name" value="DNA-DIRECTED RNA POLYMERASE SUBUNIT ALPHA"/>
    <property type="match status" value="1"/>
</dbReference>
<feature type="region of interest" description="Disordered" evidence="1">
    <location>
        <begin position="1032"/>
        <end position="1056"/>
    </location>
</feature>
<feature type="region of interest" description="Disordered" evidence="1">
    <location>
        <begin position="684"/>
        <end position="811"/>
    </location>
</feature>
<feature type="region of interest" description="Disordered" evidence="1">
    <location>
        <begin position="369"/>
        <end position="450"/>
    </location>
</feature>
<feature type="compositionally biased region" description="Basic and acidic residues" evidence="1">
    <location>
        <begin position="687"/>
        <end position="701"/>
    </location>
</feature>
<proteinExistence type="predicted"/>
<dbReference type="PANTHER" id="PTHR32108:SF9">
    <property type="entry name" value="REVERSE TRANSCRIPTASE RNASE H-LIKE DOMAIN-CONTAINING PROTEIN"/>
    <property type="match status" value="1"/>
</dbReference>
<sequence length="1056" mass="117951">MSDFDVLGTVGKLALPIFARFRIRGKSELGLVRYGPASRVHRGVFGPFEGSFPIRIPADPDKFLAIREFHVVHECVLLSNVPGLADQLVASQEDSVRKRGNVGGKIPEISAQPYFVGLFSRAWPCTEASLGSQDMILRTEAVGMFLMPRVRSSFWSGQQSGQTLVKLGQPWSNLVKSSPNSWKCIPELHFKGFWARRTLVGLGTARSNLGQTSVNPGQTWSNLVKPWEMCPRTFFLGVFDAESPRRIRPGLVRARLVLRADTRENPGGFIYIHEQMTGETSGPSAQDIRMASFEEKFNDLLNFVEKTMRSTKMVDASALLALAKPDVENEARTVDPNVAPENDPSPKGNWNTLEGPQSLQMYGNREENVMNKKEDDHSDIRIKNSEKEAQSPISKKEEPKEVDHRMIPHKRHTPKECDDRKAIRDLASHSPIGQASTKSLSKRETERHRRQGTLMLHTGRCQSSRNLSSSAKLKSEPRKFCTLPMPMDELYPRLLEKRLISPVFLKQSPHLLHDSSKKCEFHFGRPGHSLEDCHALKNKVQDLVDHGILRINEGSTPSVIIAWPPERRKDETVIPSPQSQGPTTCGIQPVHLTTLPTLSEVGEHTVPKTQPKLMSNFRNLDDQCSSDKEKAEYCTNRCVTLKRKIQELGHSELEVPTMVQARKPSMHTVPMKKARSTLGFRANGAIKRSDRANHFKEHRSLDPASPRMNSQDPDITTTEEEEVHTKRTDPPPAGDINTTHGRQSTREPLRSNHDPTNFPISMLRVRPNDDRNGPREGVSPDIDRNGPREGVSPDIDRNGPREGVRPDDDEMGLKKGLTYEIAKPKVWNASALRPSRQSNNHLDGARMAPKAHKAEVPQEWTTWNATIGDKPKKGELNSHDPKDSKPLVHPICSLGSPQVRSPLNVFGLRFQTVEPPDLQLGLGSPQVKSPLNVFGLRFQTVEPPDLQLGLGSPQVRSLLNLFGLRFQTVEPPDLQLGLGSPQVRSLLNLFGLRFQTVEPPDLQLGLGSPQVRSLLNLFGLRFQTVEPPDLQLGQSPSQITSPMCLDSNAKPLNHPI</sequence>
<evidence type="ECO:0008006" key="3">
    <source>
        <dbReference type="Google" id="ProtNLM"/>
    </source>
</evidence>
<feature type="compositionally biased region" description="Basic and acidic residues" evidence="1">
    <location>
        <begin position="369"/>
        <end position="406"/>
    </location>
</feature>
<reference evidence="2" key="1">
    <citation type="submission" date="2018-02" db="EMBL/GenBank/DDBJ databases">
        <authorList>
            <person name="Cohen D.B."/>
            <person name="Kent A.D."/>
        </authorList>
    </citation>
    <scope>NUCLEOTIDE SEQUENCE</scope>
</reference>
<feature type="compositionally biased region" description="Polar residues" evidence="1">
    <location>
        <begin position="348"/>
        <end position="357"/>
    </location>
</feature>
<feature type="region of interest" description="Disordered" evidence="1">
    <location>
        <begin position="329"/>
        <end position="357"/>
    </location>
</feature>
<organism evidence="2">
    <name type="scientific">Fagus sylvatica</name>
    <name type="common">Beechnut</name>
    <dbReference type="NCBI Taxonomy" id="28930"/>
    <lineage>
        <taxon>Eukaryota</taxon>
        <taxon>Viridiplantae</taxon>
        <taxon>Streptophyta</taxon>
        <taxon>Embryophyta</taxon>
        <taxon>Tracheophyta</taxon>
        <taxon>Spermatophyta</taxon>
        <taxon>Magnoliopsida</taxon>
        <taxon>eudicotyledons</taxon>
        <taxon>Gunneridae</taxon>
        <taxon>Pentapetalae</taxon>
        <taxon>rosids</taxon>
        <taxon>fabids</taxon>
        <taxon>Fagales</taxon>
        <taxon>Fagaceae</taxon>
        <taxon>Fagus</taxon>
    </lineage>
</organism>
<dbReference type="AlphaFoldDB" id="A0A2N9FFD7"/>
<accession>A0A2N9FFD7</accession>
<gene>
    <name evidence="2" type="ORF">FSB_LOCUS13493</name>
</gene>